<organism evidence="1 2">
    <name type="scientific">Cordyceps militaris (strain CM01)</name>
    <name type="common">Caterpillar fungus</name>
    <dbReference type="NCBI Taxonomy" id="983644"/>
    <lineage>
        <taxon>Eukaryota</taxon>
        <taxon>Fungi</taxon>
        <taxon>Dikarya</taxon>
        <taxon>Ascomycota</taxon>
        <taxon>Pezizomycotina</taxon>
        <taxon>Sordariomycetes</taxon>
        <taxon>Hypocreomycetidae</taxon>
        <taxon>Hypocreales</taxon>
        <taxon>Cordycipitaceae</taxon>
        <taxon>Cordyceps</taxon>
    </lineage>
</organism>
<dbReference type="OrthoDB" id="5152036at2759"/>
<reference evidence="1 2" key="1">
    <citation type="journal article" date="2011" name="Genome Biol.">
        <title>Genome sequence of the insect pathogenic fungus Cordyceps militaris, a valued traditional Chinese medicine.</title>
        <authorList>
            <person name="Zheng P."/>
            <person name="Xia Y."/>
            <person name="Xiao G."/>
            <person name="Xiong C."/>
            <person name="Hu X."/>
            <person name="Zhang S."/>
            <person name="Zheng H."/>
            <person name="Huang Y."/>
            <person name="Zhou Y."/>
            <person name="Wang S."/>
            <person name="Zhao G.P."/>
            <person name="Liu X."/>
            <person name="St Leger R.J."/>
            <person name="Wang C."/>
        </authorList>
    </citation>
    <scope>NUCLEOTIDE SEQUENCE [LARGE SCALE GENOMIC DNA]</scope>
    <source>
        <strain evidence="1 2">CM01</strain>
    </source>
</reference>
<dbReference type="GeneID" id="18164110"/>
<protein>
    <submittedName>
        <fullName evidence="1">Uncharacterized protein</fullName>
    </submittedName>
</protein>
<accession>G3JCK0</accession>
<dbReference type="VEuPathDB" id="FungiDB:CCM_02081"/>
<dbReference type="KEGG" id="cmt:CCM_02081"/>
<dbReference type="InParanoid" id="G3JCK0"/>
<dbReference type="HOGENOM" id="CLU_987008_0_0_1"/>
<dbReference type="RefSeq" id="XP_006667298.1">
    <property type="nucleotide sequence ID" value="XM_006667235.1"/>
</dbReference>
<dbReference type="EMBL" id="JH126400">
    <property type="protein sequence ID" value="EGX93812.1"/>
    <property type="molecule type" value="Genomic_DNA"/>
</dbReference>
<dbReference type="Proteomes" id="UP000001610">
    <property type="component" value="Unassembled WGS sequence"/>
</dbReference>
<proteinExistence type="predicted"/>
<evidence type="ECO:0000313" key="2">
    <source>
        <dbReference type="Proteomes" id="UP000001610"/>
    </source>
</evidence>
<keyword evidence="2" id="KW-1185">Reference proteome</keyword>
<dbReference type="AlphaFoldDB" id="G3JCK0"/>
<sequence>MPIVLDWKCPSPIDGLLDALERLALEIAEEGEYHQVLILWSTPKTMTGGKYANAHFKVKLFGNINGRAVVHQHCIYIEHRSAYGRHDYVMARDERDENYPYTTLVAVGGPPSSCPMRRRLQREQQEAAALSDGWYADPWAADTGKAERYYANGEAPGGQINPPDSRVEYVAYCPQFMGPRPADCQDRDDVWALWRIIHGESQEVADISEFMEGHHDAAVSFYLHWCMKKRTPKTFAMLRQWKDDARQYTGLPENLATAVVAKLQGGYKEKHEMDQALEEWLR</sequence>
<evidence type="ECO:0000313" key="1">
    <source>
        <dbReference type="EMBL" id="EGX93812.1"/>
    </source>
</evidence>
<gene>
    <name evidence="1" type="ORF">CCM_02081</name>
</gene>
<name>G3JCK0_CORMM</name>